<feature type="transmembrane region" description="Helical" evidence="12">
    <location>
        <begin position="372"/>
        <end position="392"/>
    </location>
</feature>
<evidence type="ECO:0000256" key="11">
    <source>
        <dbReference type="SAM" id="MobiDB-lite"/>
    </source>
</evidence>
<feature type="region of interest" description="Disordered" evidence="11">
    <location>
        <begin position="1"/>
        <end position="29"/>
    </location>
</feature>
<keyword evidence="8 12" id="KW-0472">Membrane</keyword>
<keyword evidence="6 12" id="KW-0812">Transmembrane</keyword>
<evidence type="ECO:0000256" key="6">
    <source>
        <dbReference type="ARBA" id="ARBA00022692"/>
    </source>
</evidence>
<evidence type="ECO:0000256" key="2">
    <source>
        <dbReference type="ARBA" id="ARBA00022448"/>
    </source>
</evidence>
<feature type="transmembrane region" description="Helical" evidence="12">
    <location>
        <begin position="258"/>
        <end position="284"/>
    </location>
</feature>
<dbReference type="CDD" id="cd06579">
    <property type="entry name" value="TM_PBP1_transp_AraH_like"/>
    <property type="match status" value="1"/>
</dbReference>
<keyword evidence="4" id="KW-0997">Cell inner membrane</keyword>
<feature type="transmembrane region" description="Helical" evidence="12">
    <location>
        <begin position="46"/>
        <end position="68"/>
    </location>
</feature>
<comment type="function">
    <text evidence="9">Part of the binding-protein-dependent transport system for D-xylose. Probably responsible for the translocation of the substrate across the membrane.</text>
</comment>
<dbReference type="PANTHER" id="PTHR32196:SF32">
    <property type="entry name" value="XYLOSE TRANSPORT SYSTEM PERMEASE PROTEIN XYLH"/>
    <property type="match status" value="1"/>
</dbReference>
<comment type="subcellular location">
    <subcellularLocation>
        <location evidence="1">Cell membrane</location>
        <topology evidence="1">Multi-pass membrane protein</topology>
    </subcellularLocation>
</comment>
<dbReference type="Proteomes" id="UP000275069">
    <property type="component" value="Chromosome"/>
</dbReference>
<feature type="transmembrane region" description="Helical" evidence="12">
    <location>
        <begin position="123"/>
        <end position="148"/>
    </location>
</feature>
<evidence type="ECO:0000313" key="14">
    <source>
        <dbReference type="Proteomes" id="UP000275069"/>
    </source>
</evidence>
<evidence type="ECO:0000256" key="4">
    <source>
        <dbReference type="ARBA" id="ARBA00022519"/>
    </source>
</evidence>
<keyword evidence="7 12" id="KW-1133">Transmembrane helix</keyword>
<dbReference type="Pfam" id="PF02653">
    <property type="entry name" value="BPD_transp_2"/>
    <property type="match status" value="1"/>
</dbReference>
<name>A0A387C3H3_9MICO</name>
<dbReference type="PANTHER" id="PTHR32196">
    <property type="entry name" value="ABC TRANSPORTER PERMEASE PROTEIN YPHD-RELATED-RELATED"/>
    <property type="match status" value="1"/>
</dbReference>
<feature type="compositionally biased region" description="Low complexity" evidence="11">
    <location>
        <begin position="1"/>
        <end position="19"/>
    </location>
</feature>
<accession>A0A387C3H3</accession>
<proteinExistence type="predicted"/>
<evidence type="ECO:0000256" key="7">
    <source>
        <dbReference type="ARBA" id="ARBA00022989"/>
    </source>
</evidence>
<evidence type="ECO:0000256" key="5">
    <source>
        <dbReference type="ARBA" id="ARBA00022597"/>
    </source>
</evidence>
<sequence length="425" mass="44264">MSAPDTNTTTLLPEPTNDLIGSGQEGGLGQQIRSWGSRVRQGDMGALPAVAGFIVLSILFAFLSPYFLTERNFANLLTQSAELVMLGMALVFVILLGEIDLSAGVTGGLTMCIWIVLTDVTKLNWFLALLIAFLAGIAIGSFIGFFVARVGIPSFVVTLGLFLGFQGLELIIIGTGGNYQVQTPAIVALMNSNLPVWGGWLMLAVFVALSLGTAFWDRSRRKAANVPNGPLTLVLIKSGALLVLGGIAVFLLSQDRSASIIAVRGVPIVVPIVLAVLWIGTFVLDRTKFGRYIYAVGGNAEAARRSGVNVILIRFLVFVICSFLAVGSGLFTAGRVGSVDATAGKDIVLSGVAAAVVGGVSLFGGRGRLVHAAVGALVITVITNGLGLLNLPSGLNNVIAGAVLILAATIDALSRLRSGGSLFRR</sequence>
<feature type="transmembrane region" description="Helical" evidence="12">
    <location>
        <begin position="197"/>
        <end position="216"/>
    </location>
</feature>
<protein>
    <recommendedName>
        <fullName evidence="10">Xylose transport system permease protein XylH</fullName>
    </recommendedName>
</protein>
<keyword evidence="5" id="KW-0762">Sugar transport</keyword>
<evidence type="ECO:0000256" key="1">
    <source>
        <dbReference type="ARBA" id="ARBA00004651"/>
    </source>
</evidence>
<evidence type="ECO:0000313" key="13">
    <source>
        <dbReference type="EMBL" id="AYG05111.1"/>
    </source>
</evidence>
<dbReference type="InterPro" id="IPR001851">
    <property type="entry name" value="ABC_transp_permease"/>
</dbReference>
<gene>
    <name evidence="13" type="ORF">D7I44_17395</name>
</gene>
<feature type="transmembrane region" description="Helical" evidence="12">
    <location>
        <begin position="347"/>
        <end position="365"/>
    </location>
</feature>
<dbReference type="KEGG" id="gry:D7I44_17395"/>
<dbReference type="AlphaFoldDB" id="A0A387C3H3"/>
<dbReference type="GO" id="GO:0022857">
    <property type="term" value="F:transmembrane transporter activity"/>
    <property type="evidence" value="ECO:0007669"/>
    <property type="project" value="InterPro"/>
</dbReference>
<keyword evidence="3" id="KW-1003">Cell membrane</keyword>
<feature type="transmembrane region" description="Helical" evidence="12">
    <location>
        <begin position="155"/>
        <end position="177"/>
    </location>
</feature>
<evidence type="ECO:0000256" key="9">
    <source>
        <dbReference type="ARBA" id="ARBA00035611"/>
    </source>
</evidence>
<keyword evidence="2" id="KW-0813">Transport</keyword>
<evidence type="ECO:0000256" key="12">
    <source>
        <dbReference type="SAM" id="Phobius"/>
    </source>
</evidence>
<feature type="transmembrane region" description="Helical" evidence="12">
    <location>
        <begin position="228"/>
        <end position="252"/>
    </location>
</feature>
<evidence type="ECO:0000256" key="8">
    <source>
        <dbReference type="ARBA" id="ARBA00023136"/>
    </source>
</evidence>
<feature type="transmembrane region" description="Helical" evidence="12">
    <location>
        <begin position="89"/>
        <end position="117"/>
    </location>
</feature>
<dbReference type="RefSeq" id="WP_120790639.1">
    <property type="nucleotide sequence ID" value="NZ_CP032624.1"/>
</dbReference>
<feature type="transmembrane region" description="Helical" evidence="12">
    <location>
        <begin position="398"/>
        <end position="416"/>
    </location>
</feature>
<organism evidence="13 14">
    <name type="scientific">Gryllotalpicola protaetiae</name>
    <dbReference type="NCBI Taxonomy" id="2419771"/>
    <lineage>
        <taxon>Bacteria</taxon>
        <taxon>Bacillati</taxon>
        <taxon>Actinomycetota</taxon>
        <taxon>Actinomycetes</taxon>
        <taxon>Micrococcales</taxon>
        <taxon>Microbacteriaceae</taxon>
        <taxon>Gryllotalpicola</taxon>
    </lineage>
</organism>
<dbReference type="EMBL" id="CP032624">
    <property type="protein sequence ID" value="AYG05111.1"/>
    <property type="molecule type" value="Genomic_DNA"/>
</dbReference>
<evidence type="ECO:0000256" key="10">
    <source>
        <dbReference type="ARBA" id="ARBA00035686"/>
    </source>
</evidence>
<feature type="transmembrane region" description="Helical" evidence="12">
    <location>
        <begin position="311"/>
        <end position="335"/>
    </location>
</feature>
<reference evidence="13 14" key="1">
    <citation type="submission" date="2018-09" db="EMBL/GenBank/DDBJ databases">
        <title>Genome sequencing of strain 2DFW10M-5.</title>
        <authorList>
            <person name="Heo J."/>
            <person name="Kim S.-J."/>
            <person name="Kwon S.-W."/>
        </authorList>
    </citation>
    <scope>NUCLEOTIDE SEQUENCE [LARGE SCALE GENOMIC DNA]</scope>
    <source>
        <strain evidence="13 14">2DFW10M-5</strain>
    </source>
</reference>
<evidence type="ECO:0000256" key="3">
    <source>
        <dbReference type="ARBA" id="ARBA00022475"/>
    </source>
</evidence>
<dbReference type="OrthoDB" id="3468954at2"/>
<keyword evidence="14" id="KW-1185">Reference proteome</keyword>
<dbReference type="GO" id="GO:0005886">
    <property type="term" value="C:plasma membrane"/>
    <property type="evidence" value="ECO:0007669"/>
    <property type="project" value="UniProtKB-SubCell"/>
</dbReference>